<comment type="caution">
    <text evidence="1">The sequence shown here is derived from an EMBL/GenBank/DDBJ whole genome shotgun (WGS) entry which is preliminary data.</text>
</comment>
<keyword evidence="2" id="KW-1185">Reference proteome</keyword>
<evidence type="ECO:0000313" key="1">
    <source>
        <dbReference type="EMBL" id="TPP62548.1"/>
    </source>
</evidence>
<gene>
    <name evidence="1" type="ORF">FGIG_07074</name>
</gene>
<dbReference type="AlphaFoldDB" id="A0A504YXF5"/>
<protein>
    <submittedName>
        <fullName evidence="1">Uncharacterized protein</fullName>
    </submittedName>
</protein>
<evidence type="ECO:0000313" key="2">
    <source>
        <dbReference type="Proteomes" id="UP000316759"/>
    </source>
</evidence>
<name>A0A504YXF5_FASGI</name>
<dbReference type="OrthoDB" id="6269477at2759"/>
<organism evidence="1 2">
    <name type="scientific">Fasciola gigantica</name>
    <name type="common">Giant liver fluke</name>
    <dbReference type="NCBI Taxonomy" id="46835"/>
    <lineage>
        <taxon>Eukaryota</taxon>
        <taxon>Metazoa</taxon>
        <taxon>Spiralia</taxon>
        <taxon>Lophotrochozoa</taxon>
        <taxon>Platyhelminthes</taxon>
        <taxon>Trematoda</taxon>
        <taxon>Digenea</taxon>
        <taxon>Plagiorchiida</taxon>
        <taxon>Echinostomata</taxon>
        <taxon>Echinostomatoidea</taxon>
        <taxon>Fasciolidae</taxon>
        <taxon>Fasciola</taxon>
    </lineage>
</organism>
<dbReference type="Proteomes" id="UP000316759">
    <property type="component" value="Unassembled WGS sequence"/>
</dbReference>
<reference evidence="1 2" key="1">
    <citation type="submission" date="2019-04" db="EMBL/GenBank/DDBJ databases">
        <title>Annotation for the trematode Fasciola gigantica.</title>
        <authorList>
            <person name="Choi Y.-J."/>
        </authorList>
    </citation>
    <scope>NUCLEOTIDE SEQUENCE [LARGE SCALE GENOMIC DNA]</scope>
    <source>
        <strain evidence="1">Uganda_cow_1</strain>
    </source>
</reference>
<sequence length="389" mass="44057">MSERREVVLDDGEAIEGLISQVQHTSLTEDFNPNLDDDEKLCLPGYYRAVSPRYLPYICAALTMETALISEGRLHWMKQCDLVKLTAAVLIVKYSLVTAYWEDGQLYADGEYRLVHAEPDPQLVHRSAQVYHTRAKRDGLDKSVIQLLVATKLSWWETGKYMHRCRPHLIPSYLREAIRNCGLDEMCEDHEIAVHYVGSWVGTLKVLNTLGIVTRNYLSLWHASEVFTALGPSQPICPAGNPQLVFCAHIFLAAKDSPIWGTRELKDVILRTLRLYEHLCVVKSAIYHESAAYLTGETDQVYAPLPEGALETSVRLIHQCVPAEQCSAVRRFHWFRVMVGRLGLMNVRTSGSLHVSEATEVALERLAGEIEAKERFSGHFDWNLVTTHV</sequence>
<proteinExistence type="predicted"/>
<dbReference type="EMBL" id="SUNJ01006714">
    <property type="protein sequence ID" value="TPP62548.1"/>
    <property type="molecule type" value="Genomic_DNA"/>
</dbReference>
<accession>A0A504YXF5</accession>